<evidence type="ECO:0000313" key="1">
    <source>
        <dbReference type="EnsemblMetazoa" id="GPAI017960-PA"/>
    </source>
</evidence>
<organism evidence="1 2">
    <name type="scientific">Glossina pallidipes</name>
    <name type="common">Tsetse fly</name>
    <dbReference type="NCBI Taxonomy" id="7398"/>
    <lineage>
        <taxon>Eukaryota</taxon>
        <taxon>Metazoa</taxon>
        <taxon>Ecdysozoa</taxon>
        <taxon>Arthropoda</taxon>
        <taxon>Hexapoda</taxon>
        <taxon>Insecta</taxon>
        <taxon>Pterygota</taxon>
        <taxon>Neoptera</taxon>
        <taxon>Endopterygota</taxon>
        <taxon>Diptera</taxon>
        <taxon>Brachycera</taxon>
        <taxon>Muscomorpha</taxon>
        <taxon>Hippoboscoidea</taxon>
        <taxon>Glossinidae</taxon>
        <taxon>Glossina</taxon>
    </lineage>
</organism>
<reference evidence="1" key="2">
    <citation type="submission" date="2020-05" db="UniProtKB">
        <authorList>
            <consortium name="EnsemblMetazoa"/>
        </authorList>
    </citation>
    <scope>IDENTIFICATION</scope>
    <source>
        <strain evidence="1">IAEA</strain>
    </source>
</reference>
<accession>A0A1A9ZL01</accession>
<dbReference type="EnsemblMetazoa" id="GPAI017960-RA">
    <property type="protein sequence ID" value="GPAI017960-PA"/>
    <property type="gene ID" value="GPAI017960"/>
</dbReference>
<sequence>MLKTIVMQMDTLHFRYHVAMNLAAYLLAYLQLGNDLVNNTDMDQFKGEEGPRTDNLPLPFHCAFHPYVKQDFHQDYNELLKETNPQFVNPLLIECVIGEPNIVSKQEELRRRRSRSAILMQTKARLTNQLMGKNENNSPCSMIGDPFAITSGLQADNIELIDEWKPNDNFIYDCELDFAAIDEEILKSLNFDFTENASILTDAFEDEECVITRESSPHQMFIKEEDSGRLKDYNESQLQLQLGHELIFNNDMDQFKDGECPRTDNSPLPFHCEFQPYVKQEFHQDYNELLKETNPQVVNPLIDNVEYTKDPLEDATHSNFDVMQQKPKRKSKRVQAAVQKRKFNAKCRKLLSKSENLLRFIKKMKSNKENKKQTSS</sequence>
<dbReference type="VEuPathDB" id="VectorBase:GPAI017960"/>
<keyword evidence="2" id="KW-1185">Reference proteome</keyword>
<name>A0A1A9ZL01_GLOPL</name>
<proteinExistence type="predicted"/>
<reference evidence="2" key="1">
    <citation type="submission" date="2014-03" db="EMBL/GenBank/DDBJ databases">
        <authorList>
            <person name="Aksoy S."/>
            <person name="Warren W."/>
            <person name="Wilson R.K."/>
        </authorList>
    </citation>
    <scope>NUCLEOTIDE SEQUENCE [LARGE SCALE GENOMIC DNA]</scope>
    <source>
        <strain evidence="2">IAEA</strain>
    </source>
</reference>
<dbReference type="Proteomes" id="UP000092445">
    <property type="component" value="Unassembled WGS sequence"/>
</dbReference>
<dbReference type="AlphaFoldDB" id="A0A1A9ZL01"/>
<evidence type="ECO:0000313" key="2">
    <source>
        <dbReference type="Proteomes" id="UP000092445"/>
    </source>
</evidence>
<protein>
    <submittedName>
        <fullName evidence="1">Uncharacterized protein</fullName>
    </submittedName>
</protein>